<dbReference type="GO" id="GO:0000166">
    <property type="term" value="F:nucleotide binding"/>
    <property type="evidence" value="ECO:0007669"/>
    <property type="project" value="UniProtKB-UniRule"/>
</dbReference>
<keyword evidence="11 18" id="KW-0129">CBS domain</keyword>
<evidence type="ECO:0000256" key="11">
    <source>
        <dbReference type="ARBA" id="ARBA00023122"/>
    </source>
</evidence>
<feature type="binding site" description="in other chain" evidence="13 17">
    <location>
        <position position="305"/>
    </location>
    <ligand>
        <name>K(+)</name>
        <dbReference type="ChEBI" id="CHEBI:29103"/>
        <note>ligand shared between two tetrameric partners</note>
    </ligand>
</feature>
<dbReference type="FunFam" id="3.20.20.70:FF:000003">
    <property type="entry name" value="GMP reductase"/>
    <property type="match status" value="1"/>
</dbReference>
<comment type="function">
    <text evidence="13">Catalyzes the conversion of inosine 5'-phosphate (IMP) to xanthosine 5'-phosphate (XMP), the first committed and rate-limiting step in the de novo synthesis of guanine nucleotides, and therefore plays an important role in the regulation of cell growth.</text>
</comment>
<evidence type="ECO:0000256" key="16">
    <source>
        <dbReference type="PIRSR" id="PIRSR000130-3"/>
    </source>
</evidence>
<evidence type="ECO:0000256" key="18">
    <source>
        <dbReference type="PROSITE-ProRule" id="PRU00703"/>
    </source>
</evidence>
<dbReference type="EC" id="1.1.1.205" evidence="13 20"/>
<dbReference type="SUPFAM" id="SSF54631">
    <property type="entry name" value="CBS-domain pair"/>
    <property type="match status" value="1"/>
</dbReference>
<evidence type="ECO:0000256" key="7">
    <source>
        <dbReference type="ARBA" id="ARBA00022755"/>
    </source>
</evidence>
<comment type="activity regulation">
    <text evidence="13">Mycophenolic acid (MPA) is a non-competitive inhibitor that prevents formation of the closed enzyme conformation by binding to the same site as the amobile flap. In contrast, mizoribine monophosphate (MZP) is a competitive inhibitor that induces the closed conformation. MPA is a potent inhibitor of mammalian IMPDHs but a poor inhibitor of the bacterial enzymes. MZP is a more potent inhibitor of bacterial IMPDH.</text>
</comment>
<dbReference type="Proteomes" id="UP001244443">
    <property type="component" value="Chromosome"/>
</dbReference>
<feature type="active site" description="Proton acceptor" evidence="13 14">
    <location>
        <position position="404"/>
    </location>
</feature>
<dbReference type="InterPro" id="IPR046342">
    <property type="entry name" value="CBS_dom_sf"/>
</dbReference>
<keyword evidence="6 13" id="KW-0332">GMP biosynthesis</keyword>
<dbReference type="CDD" id="cd04601">
    <property type="entry name" value="CBS_pair_IMPDH"/>
    <property type="match status" value="1"/>
</dbReference>
<comment type="cofactor">
    <cofactor evidence="1 13">
        <name>K(+)</name>
        <dbReference type="ChEBI" id="CHEBI:29103"/>
    </cofactor>
</comment>
<evidence type="ECO:0000259" key="21">
    <source>
        <dbReference type="PROSITE" id="PS51371"/>
    </source>
</evidence>
<feature type="binding site" evidence="13">
    <location>
        <position position="473"/>
    </location>
    <ligand>
        <name>K(+)</name>
        <dbReference type="ChEBI" id="CHEBI:29103"/>
        <note>ligand shared between two tetrameric partners</note>
    </ligand>
</feature>
<feature type="binding site" evidence="13">
    <location>
        <position position="474"/>
    </location>
    <ligand>
        <name>K(+)</name>
        <dbReference type="ChEBI" id="CHEBI:29103"/>
        <note>ligand shared between two tetrameric partners</note>
    </ligand>
</feature>
<evidence type="ECO:0000256" key="19">
    <source>
        <dbReference type="RuleBase" id="RU003927"/>
    </source>
</evidence>
<comment type="similarity">
    <text evidence="2 13 19">Belongs to the IMPDH/GMPR family.</text>
</comment>
<evidence type="ECO:0000256" key="13">
    <source>
        <dbReference type="HAMAP-Rule" id="MF_01964"/>
    </source>
</evidence>
<dbReference type="InterPro" id="IPR001093">
    <property type="entry name" value="IMP_DH_GMPRt"/>
</dbReference>
<keyword evidence="8 13" id="KW-0630">Potassium</keyword>
<feature type="domain" description="CBS" evidence="21">
    <location>
        <begin position="157"/>
        <end position="217"/>
    </location>
</feature>
<dbReference type="PANTHER" id="PTHR11911">
    <property type="entry name" value="INOSINE-5-MONOPHOSPHATE DEHYDROGENASE RELATED"/>
    <property type="match status" value="1"/>
</dbReference>
<feature type="binding site" description="in other chain" evidence="13 17">
    <location>
        <position position="303"/>
    </location>
    <ligand>
        <name>K(+)</name>
        <dbReference type="ChEBI" id="CHEBI:29103"/>
        <note>ligand shared between two tetrameric partners</note>
    </ligand>
</feature>
<evidence type="ECO:0000313" key="23">
    <source>
        <dbReference type="Proteomes" id="UP001244443"/>
    </source>
</evidence>
<feature type="binding site" description="in other chain" evidence="13 17">
    <location>
        <position position="308"/>
    </location>
    <ligand>
        <name>K(+)</name>
        <dbReference type="ChEBI" id="CHEBI:29103"/>
        <note>ligand shared between two tetrameric partners</note>
    </ligand>
</feature>
<protein>
    <recommendedName>
        <fullName evidence="13 20">Inosine-5'-monophosphate dehydrogenase</fullName>
        <shortName evidence="13">IMP dehydrogenase</shortName>
        <shortName evidence="13">IMPD</shortName>
        <shortName evidence="13">IMPDH</shortName>
        <ecNumber evidence="13 20">1.1.1.205</ecNumber>
    </recommendedName>
</protein>
<dbReference type="GO" id="GO:0006177">
    <property type="term" value="P:GMP biosynthetic process"/>
    <property type="evidence" value="ECO:0007669"/>
    <property type="project" value="UniProtKB-UniRule"/>
</dbReference>
<dbReference type="GO" id="GO:0046872">
    <property type="term" value="F:metal ion binding"/>
    <property type="evidence" value="ECO:0007669"/>
    <property type="project" value="UniProtKB-UniRule"/>
</dbReference>
<comment type="pathway">
    <text evidence="13 20">Purine metabolism; XMP biosynthesis via de novo pathway; XMP from IMP: step 1/1.</text>
</comment>
<dbReference type="Gene3D" id="3.20.20.70">
    <property type="entry name" value="Aldolase class I"/>
    <property type="match status" value="1"/>
</dbReference>
<name>A0AA51R7Q9_9BACT</name>
<feature type="binding site" evidence="13 15">
    <location>
        <position position="306"/>
    </location>
    <ligand>
        <name>IMP</name>
        <dbReference type="ChEBI" id="CHEBI:58053"/>
    </ligand>
</feature>
<dbReference type="InterPro" id="IPR005990">
    <property type="entry name" value="IMP_DH"/>
</dbReference>
<dbReference type="PANTHER" id="PTHR11911:SF111">
    <property type="entry name" value="INOSINE-5'-MONOPHOSPHATE DEHYDROGENASE"/>
    <property type="match status" value="1"/>
</dbReference>
<organism evidence="22 23">
    <name type="scientific">Marivirga arenosa</name>
    <dbReference type="NCBI Taxonomy" id="3059076"/>
    <lineage>
        <taxon>Bacteria</taxon>
        <taxon>Pseudomonadati</taxon>
        <taxon>Bacteroidota</taxon>
        <taxon>Cytophagia</taxon>
        <taxon>Cytophagales</taxon>
        <taxon>Marivirgaceae</taxon>
        <taxon>Marivirga</taxon>
    </lineage>
</organism>
<keyword evidence="7 13" id="KW-0658">Purine biosynthesis</keyword>
<dbReference type="InterPro" id="IPR013785">
    <property type="entry name" value="Aldolase_TIM"/>
</dbReference>
<evidence type="ECO:0000256" key="2">
    <source>
        <dbReference type="ARBA" id="ARBA00005502"/>
    </source>
</evidence>
<evidence type="ECO:0000256" key="14">
    <source>
        <dbReference type="PIRSR" id="PIRSR000130-1"/>
    </source>
</evidence>
<evidence type="ECO:0000256" key="12">
    <source>
        <dbReference type="ARBA" id="ARBA00048028"/>
    </source>
</evidence>
<evidence type="ECO:0000256" key="9">
    <source>
        <dbReference type="ARBA" id="ARBA00023002"/>
    </source>
</evidence>
<evidence type="ECO:0000256" key="20">
    <source>
        <dbReference type="RuleBase" id="RU003928"/>
    </source>
</evidence>
<gene>
    <name evidence="13 22" type="primary">guaB</name>
    <name evidence="22" type="ORF">QYS48_05090</name>
</gene>
<evidence type="ECO:0000256" key="17">
    <source>
        <dbReference type="PIRSR" id="PIRSR000130-4"/>
    </source>
</evidence>
<keyword evidence="5" id="KW-0677">Repeat</keyword>
<evidence type="ECO:0000256" key="3">
    <source>
        <dbReference type="ARBA" id="ARBA00011881"/>
    </source>
</evidence>
<feature type="binding site" evidence="13">
    <location>
        <position position="251"/>
    </location>
    <ligand>
        <name>NAD(+)</name>
        <dbReference type="ChEBI" id="CHEBI:57540"/>
    </ligand>
</feature>
<reference evidence="22" key="1">
    <citation type="submission" date="2023-08" db="EMBL/GenBank/DDBJ databases">
        <title>Comparative genomics and taxonomic characterization of three novel marine species of genus Marivirga.</title>
        <authorList>
            <person name="Muhammad N."/>
            <person name="Kim S.-G."/>
        </authorList>
    </citation>
    <scope>NUCLEOTIDE SEQUENCE [LARGE SCALE GENOMIC DNA]</scope>
    <source>
        <strain evidence="22">ABR2-2</strain>
    </source>
</reference>
<dbReference type="PROSITE" id="PS00487">
    <property type="entry name" value="IMP_DH_GMP_RED"/>
    <property type="match status" value="1"/>
</dbReference>
<evidence type="ECO:0000313" key="22">
    <source>
        <dbReference type="EMBL" id="WMN07882.1"/>
    </source>
</evidence>
<keyword evidence="4 13" id="KW-0479">Metal-binding</keyword>
<dbReference type="CDD" id="cd00381">
    <property type="entry name" value="IMPDH"/>
    <property type="match status" value="1"/>
</dbReference>
<dbReference type="Pfam" id="PF00478">
    <property type="entry name" value="IMPDH"/>
    <property type="match status" value="1"/>
</dbReference>
<feature type="binding site" evidence="13 15">
    <location>
        <position position="419"/>
    </location>
    <ligand>
        <name>IMP</name>
        <dbReference type="ChEBI" id="CHEBI:58053"/>
    </ligand>
</feature>
<dbReference type="AlphaFoldDB" id="A0AA51R7Q9"/>
<keyword evidence="23" id="KW-1185">Reference proteome</keyword>
<feature type="domain" description="CBS" evidence="21">
    <location>
        <begin position="97"/>
        <end position="153"/>
    </location>
</feature>
<proteinExistence type="inferred from homology"/>
<dbReference type="HAMAP" id="MF_01964">
    <property type="entry name" value="IMPDH"/>
    <property type="match status" value="1"/>
</dbReference>
<evidence type="ECO:0000256" key="6">
    <source>
        <dbReference type="ARBA" id="ARBA00022749"/>
    </source>
</evidence>
<feature type="active site" description="Thioimidate intermediate" evidence="13 14">
    <location>
        <position position="308"/>
    </location>
</feature>
<dbReference type="InterPro" id="IPR000644">
    <property type="entry name" value="CBS_dom"/>
</dbReference>
<dbReference type="PIRSF" id="PIRSF000130">
    <property type="entry name" value="IMPDH"/>
    <property type="match status" value="1"/>
</dbReference>
<accession>A0AA51R7Q9</accession>
<dbReference type="EMBL" id="CP129970">
    <property type="protein sequence ID" value="WMN07882.1"/>
    <property type="molecule type" value="Genomic_DNA"/>
</dbReference>
<dbReference type="SUPFAM" id="SSF51412">
    <property type="entry name" value="Inosine monophosphate dehydrogenase (IMPDH)"/>
    <property type="match status" value="1"/>
</dbReference>
<dbReference type="SMART" id="SM01240">
    <property type="entry name" value="IMPDH"/>
    <property type="match status" value="1"/>
</dbReference>
<dbReference type="GO" id="GO:0003938">
    <property type="term" value="F:IMP dehydrogenase activity"/>
    <property type="evidence" value="ECO:0007669"/>
    <property type="project" value="UniProtKB-UniRule"/>
</dbReference>
<feature type="binding site" evidence="13 16">
    <location>
        <begin position="301"/>
        <end position="303"/>
    </location>
    <ligand>
        <name>NAD(+)</name>
        <dbReference type="ChEBI" id="CHEBI:57540"/>
    </ligand>
</feature>
<sequence>MSLDTSKFVYEALTYDDVLLLPGYSEVLPRDTDTSSKLTRNITLNIPLVSAAMDTVTEHNLAIAIALEGGLGFIHKNMTIEQQAMEVRKVKRSQSGMILDPVTLHIDSTVGDALKIMRENKIGGIPVVDSSKKLLGIVTNRDLRFQKDNKVSVEKVMTSQNLITAEEGIDLEGAEEVLQEHKIEKLPIINKSGILMGLITYKDILKKKDKPNACKDEFGRLRVGAAVGVTGDIEERIDALVKAGVDVVTIDTAHGHSKGVIDTAARIKKAYPNLDMIVGNIATPEAAKALVEAGADAVKVGVGPGSICTTRVVAGVGAPQLSAVYETYKAIKDTGVPIIADGGIRFSGDIVKALAGGADSVMIGSLLAGTEEAPGEMILFEGRKFKSYRGMGSVEAMGQGSKDRYFQDAEDDIKKLVPEGITGRVPFKGMVAEVLHQMVGGLKAGMGYCGAGNLEQLKEAKFVKITAAGVAESHPHDVHVTREAPNYSRK</sequence>
<feature type="binding site" evidence="13">
    <location>
        <position position="472"/>
    </location>
    <ligand>
        <name>K(+)</name>
        <dbReference type="ChEBI" id="CHEBI:29103"/>
        <note>ligand shared between two tetrameric partners</note>
    </ligand>
</feature>
<dbReference type="PROSITE" id="PS51371">
    <property type="entry name" value="CBS"/>
    <property type="match status" value="2"/>
</dbReference>
<feature type="binding site" evidence="13 15">
    <location>
        <begin position="364"/>
        <end position="365"/>
    </location>
    <ligand>
        <name>IMP</name>
        <dbReference type="ChEBI" id="CHEBI:58053"/>
    </ligand>
</feature>
<evidence type="ECO:0000256" key="8">
    <source>
        <dbReference type="ARBA" id="ARBA00022958"/>
    </source>
</evidence>
<keyword evidence="10 13" id="KW-0520">NAD</keyword>
<evidence type="ECO:0000256" key="4">
    <source>
        <dbReference type="ARBA" id="ARBA00022723"/>
    </source>
</evidence>
<dbReference type="GO" id="GO:0006183">
    <property type="term" value="P:GTP biosynthetic process"/>
    <property type="evidence" value="ECO:0007669"/>
    <property type="project" value="TreeGrafter"/>
</dbReference>
<evidence type="ECO:0000256" key="10">
    <source>
        <dbReference type="ARBA" id="ARBA00023027"/>
    </source>
</evidence>
<feature type="binding site" evidence="16">
    <location>
        <begin position="251"/>
        <end position="253"/>
    </location>
    <ligand>
        <name>NAD(+)</name>
        <dbReference type="ChEBI" id="CHEBI:57540"/>
    </ligand>
</feature>
<comment type="subunit">
    <text evidence="3 13">Homotetramer.</text>
</comment>
<dbReference type="Pfam" id="PF00571">
    <property type="entry name" value="CBS"/>
    <property type="match status" value="2"/>
</dbReference>
<comment type="caution">
    <text evidence="13">Lacks conserved residue(s) required for the propagation of feature annotation.</text>
</comment>
<dbReference type="InterPro" id="IPR015875">
    <property type="entry name" value="IMP_DH/GMP_Rdtase_CS"/>
</dbReference>
<comment type="catalytic activity">
    <reaction evidence="12 13 20">
        <text>IMP + NAD(+) + H2O = XMP + NADH + H(+)</text>
        <dbReference type="Rhea" id="RHEA:11708"/>
        <dbReference type="ChEBI" id="CHEBI:15377"/>
        <dbReference type="ChEBI" id="CHEBI:15378"/>
        <dbReference type="ChEBI" id="CHEBI:57464"/>
        <dbReference type="ChEBI" id="CHEBI:57540"/>
        <dbReference type="ChEBI" id="CHEBI:57945"/>
        <dbReference type="ChEBI" id="CHEBI:58053"/>
        <dbReference type="EC" id="1.1.1.205"/>
    </reaction>
</comment>
<evidence type="ECO:0000256" key="1">
    <source>
        <dbReference type="ARBA" id="ARBA00001958"/>
    </source>
</evidence>
<feature type="binding site" evidence="13 15">
    <location>
        <begin position="388"/>
        <end position="392"/>
    </location>
    <ligand>
        <name>IMP</name>
        <dbReference type="ChEBI" id="CHEBI:58053"/>
    </ligand>
</feature>
<dbReference type="RefSeq" id="WP_308358177.1">
    <property type="nucleotide sequence ID" value="NZ_CP129970.2"/>
</dbReference>
<dbReference type="NCBIfam" id="TIGR01302">
    <property type="entry name" value="IMP_dehydrog"/>
    <property type="match status" value="1"/>
</dbReference>
<feature type="binding site" evidence="13 15">
    <location>
        <begin position="341"/>
        <end position="343"/>
    </location>
    <ligand>
        <name>IMP</name>
        <dbReference type="ChEBI" id="CHEBI:58053"/>
    </ligand>
</feature>
<evidence type="ECO:0000256" key="15">
    <source>
        <dbReference type="PIRSR" id="PIRSR000130-2"/>
    </source>
</evidence>
<dbReference type="SMART" id="SM00116">
    <property type="entry name" value="CBS"/>
    <property type="match status" value="2"/>
</dbReference>
<evidence type="ECO:0000256" key="5">
    <source>
        <dbReference type="ARBA" id="ARBA00022737"/>
    </source>
</evidence>
<keyword evidence="9 13" id="KW-0560">Oxidoreductase</keyword>